<organism evidence="2 3">
    <name type="scientific">Bartonella japonica</name>
    <dbReference type="NCBI Taxonomy" id="357761"/>
    <lineage>
        <taxon>Bacteria</taxon>
        <taxon>Pseudomonadati</taxon>
        <taxon>Pseudomonadota</taxon>
        <taxon>Alphaproteobacteria</taxon>
        <taxon>Hyphomicrobiales</taxon>
        <taxon>Bartonellaceae</taxon>
        <taxon>Bartonella</taxon>
    </lineage>
</organism>
<feature type="compositionally biased region" description="Polar residues" evidence="1">
    <location>
        <begin position="86"/>
        <end position="104"/>
    </location>
</feature>
<dbReference type="RefSeq" id="WP_354187317.1">
    <property type="nucleotide sequence ID" value="NZ_JBEPLT010000018.1"/>
</dbReference>
<comment type="caution">
    <text evidence="2">The sequence shown here is derived from an EMBL/GenBank/DDBJ whole genome shotgun (WGS) entry which is preliminary data.</text>
</comment>
<feature type="compositionally biased region" description="Polar residues" evidence="1">
    <location>
        <begin position="359"/>
        <end position="368"/>
    </location>
</feature>
<evidence type="ECO:0000256" key="1">
    <source>
        <dbReference type="SAM" id="MobiDB-lite"/>
    </source>
</evidence>
<sequence>SKTRQSNEDPYAIVSQRQSPPLPQKLSKTRQSNEDPYAIISQRQSPPLPQKLSKTRQSNEDPYAIVSQRQSPPLPQKLSKTRQNEESVSATAAPSRTHSGDTFGNRMQHSFLLEAYREEIRYWCQTVYRDRLVLEDMLDDIQKNPEIGGQLSSRINKHPQFVSKLSGNKILGIKTGARKEAEKSVPSLCVAIRGYTNTVKQIQNLEYTANTEQKKQQQTSAEEERIEILQEPLNPAEERAPFSSKDLFNKINKDPFVQYCKEEVHYWCRIVYGDQQILDQRLEEVQKIPDMGEELSWQVTNHPTFFSQLAGRKTLGVKTSARKQAEEGLPCLGTAISDYADTVKQKKEEILQQQEQETSVRQSQNLQKQKAIGSPKLSESSPENVQHEARENSRQEERHSAERQSQDFQQQSVRPRKVKDIKTVALIH</sequence>
<name>A0ABV2FQ69_9HYPH</name>
<feature type="region of interest" description="Disordered" evidence="1">
    <location>
        <begin position="1"/>
        <end position="104"/>
    </location>
</feature>
<dbReference type="EMBL" id="JBEPLT010000018">
    <property type="protein sequence ID" value="MET3560717.1"/>
    <property type="molecule type" value="Genomic_DNA"/>
</dbReference>
<evidence type="ECO:0000313" key="2">
    <source>
        <dbReference type="EMBL" id="MET3560717.1"/>
    </source>
</evidence>
<proteinExistence type="predicted"/>
<accession>A0ABV2FQ69</accession>
<feature type="non-terminal residue" evidence="2">
    <location>
        <position position="1"/>
    </location>
</feature>
<feature type="region of interest" description="Disordered" evidence="1">
    <location>
        <begin position="354"/>
        <end position="428"/>
    </location>
</feature>
<dbReference type="Proteomes" id="UP001549112">
    <property type="component" value="Unassembled WGS sequence"/>
</dbReference>
<gene>
    <name evidence="2" type="ORF">ABID39_001426</name>
</gene>
<reference evidence="2 3" key="1">
    <citation type="submission" date="2024-06" db="EMBL/GenBank/DDBJ databases">
        <title>Genomic Encyclopedia of Type Strains, Phase IV (KMG-IV): sequencing the most valuable type-strain genomes for metagenomic binning, comparative biology and taxonomic classification.</title>
        <authorList>
            <person name="Goeker M."/>
        </authorList>
    </citation>
    <scope>NUCLEOTIDE SEQUENCE [LARGE SCALE GENOMIC DNA]</scope>
    <source>
        <strain evidence="2 3">DSM 23650</strain>
    </source>
</reference>
<evidence type="ECO:0000313" key="3">
    <source>
        <dbReference type="Proteomes" id="UP001549112"/>
    </source>
</evidence>
<dbReference type="NCBIfam" id="NF033856">
    <property type="entry name" value="T4SS_effec_BID"/>
    <property type="match status" value="2"/>
</dbReference>
<keyword evidence="3" id="KW-1185">Reference proteome</keyword>
<protein>
    <submittedName>
        <fullName evidence="2">Membrane protein</fullName>
    </submittedName>
</protein>
<feature type="compositionally biased region" description="Basic and acidic residues" evidence="1">
    <location>
        <begin position="385"/>
        <end position="405"/>
    </location>
</feature>